<dbReference type="SUPFAM" id="SSF56349">
    <property type="entry name" value="DNA breaking-rejoining enzymes"/>
    <property type="match status" value="1"/>
</dbReference>
<comment type="caution">
    <text evidence="4">The sequence shown here is derived from an EMBL/GenBank/DDBJ whole genome shotgun (WGS) entry which is preliminary data.</text>
</comment>
<reference evidence="4" key="1">
    <citation type="journal article" date="2014" name="Front. Microbiol.">
        <title>High frequency of phylogenetically diverse reductive dehalogenase-homologous genes in deep subseafloor sedimentary metagenomes.</title>
        <authorList>
            <person name="Kawai M."/>
            <person name="Futagami T."/>
            <person name="Toyoda A."/>
            <person name="Takaki Y."/>
            <person name="Nishi S."/>
            <person name="Hori S."/>
            <person name="Arai W."/>
            <person name="Tsubouchi T."/>
            <person name="Morono Y."/>
            <person name="Uchiyama I."/>
            <person name="Ito T."/>
            <person name="Fujiyama A."/>
            <person name="Inagaki F."/>
            <person name="Takami H."/>
        </authorList>
    </citation>
    <scope>NUCLEOTIDE SEQUENCE</scope>
    <source>
        <strain evidence="4">Expedition CK06-06</strain>
    </source>
</reference>
<dbReference type="PANTHER" id="PTHR30349">
    <property type="entry name" value="PHAGE INTEGRASE-RELATED"/>
    <property type="match status" value="1"/>
</dbReference>
<dbReference type="EMBL" id="BARW01035408">
    <property type="protein sequence ID" value="GAJ20147.1"/>
    <property type="molecule type" value="Genomic_DNA"/>
</dbReference>
<dbReference type="GO" id="GO:0015074">
    <property type="term" value="P:DNA integration"/>
    <property type="evidence" value="ECO:0007669"/>
    <property type="project" value="InterPro"/>
</dbReference>
<accession>X1VLE0</accession>
<dbReference type="GO" id="GO:0003677">
    <property type="term" value="F:DNA binding"/>
    <property type="evidence" value="ECO:0007669"/>
    <property type="project" value="UniProtKB-KW"/>
</dbReference>
<dbReference type="InterPro" id="IPR011010">
    <property type="entry name" value="DNA_brk_join_enz"/>
</dbReference>
<dbReference type="Pfam" id="PF00589">
    <property type="entry name" value="Phage_integrase"/>
    <property type="match status" value="1"/>
</dbReference>
<dbReference type="InterPro" id="IPR050090">
    <property type="entry name" value="Tyrosine_recombinase_XerCD"/>
</dbReference>
<dbReference type="PANTHER" id="PTHR30349:SF41">
    <property type="entry name" value="INTEGRASE_RECOMBINASE PROTEIN MJ0367-RELATED"/>
    <property type="match status" value="1"/>
</dbReference>
<name>X1VLE0_9ZZZZ</name>
<evidence type="ECO:0000256" key="2">
    <source>
        <dbReference type="ARBA" id="ARBA00023172"/>
    </source>
</evidence>
<sequence>MTGGNRMVNTINEGEIQKLLSAAHLRDTRDFTMIFLALSTGLRCSELVGLFIEDVCPFGQVSRILTVPTRLGKGGKKRDIPLNQDTRDILTEFIRIKGIRQQFTSSDSFLFVSHHTHNPLSSRDFQRIVKNLSIKSIGRAITPHTLRHTYATRLLVHTNLRVIQELLGHAWLNTTQIYTHPDFNDAIDAAEISKLPVIKK</sequence>
<feature type="non-terminal residue" evidence="4">
    <location>
        <position position="200"/>
    </location>
</feature>
<organism evidence="4">
    <name type="scientific">marine sediment metagenome</name>
    <dbReference type="NCBI Taxonomy" id="412755"/>
    <lineage>
        <taxon>unclassified sequences</taxon>
        <taxon>metagenomes</taxon>
        <taxon>ecological metagenomes</taxon>
    </lineage>
</organism>
<protein>
    <recommendedName>
        <fullName evidence="3">Tyr recombinase domain-containing protein</fullName>
    </recommendedName>
</protein>
<keyword evidence="2" id="KW-0233">DNA recombination</keyword>
<dbReference type="PROSITE" id="PS51898">
    <property type="entry name" value="TYR_RECOMBINASE"/>
    <property type="match status" value="1"/>
</dbReference>
<feature type="domain" description="Tyr recombinase" evidence="3">
    <location>
        <begin position="6"/>
        <end position="191"/>
    </location>
</feature>
<gene>
    <name evidence="4" type="ORF">S12H4_55231</name>
</gene>
<keyword evidence="1" id="KW-0238">DNA-binding</keyword>
<evidence type="ECO:0000256" key="1">
    <source>
        <dbReference type="ARBA" id="ARBA00023125"/>
    </source>
</evidence>
<dbReference type="AlphaFoldDB" id="X1VLE0"/>
<dbReference type="InterPro" id="IPR002104">
    <property type="entry name" value="Integrase_catalytic"/>
</dbReference>
<evidence type="ECO:0000313" key="4">
    <source>
        <dbReference type="EMBL" id="GAJ20147.1"/>
    </source>
</evidence>
<dbReference type="Gene3D" id="1.10.443.10">
    <property type="entry name" value="Intergrase catalytic core"/>
    <property type="match status" value="1"/>
</dbReference>
<evidence type="ECO:0000259" key="3">
    <source>
        <dbReference type="PROSITE" id="PS51898"/>
    </source>
</evidence>
<dbReference type="InterPro" id="IPR013762">
    <property type="entry name" value="Integrase-like_cat_sf"/>
</dbReference>
<proteinExistence type="predicted"/>
<dbReference type="GO" id="GO:0006310">
    <property type="term" value="P:DNA recombination"/>
    <property type="evidence" value="ECO:0007669"/>
    <property type="project" value="UniProtKB-KW"/>
</dbReference>